<dbReference type="Pfam" id="PF00072">
    <property type="entry name" value="Response_reg"/>
    <property type="match status" value="1"/>
</dbReference>
<dbReference type="SMART" id="SM00448">
    <property type="entry name" value="REC"/>
    <property type="match status" value="1"/>
</dbReference>
<gene>
    <name evidence="9" type="ORF">HGG82_03215</name>
</gene>
<dbReference type="InterPro" id="IPR001789">
    <property type="entry name" value="Sig_transdc_resp-reg_receiver"/>
</dbReference>
<dbReference type="InterPro" id="IPR011006">
    <property type="entry name" value="CheY-like_superfamily"/>
</dbReference>
<feature type="domain" description="PAS" evidence="8">
    <location>
        <begin position="322"/>
        <end position="392"/>
    </location>
</feature>
<dbReference type="SMART" id="SM00388">
    <property type="entry name" value="HisKA"/>
    <property type="match status" value="1"/>
</dbReference>
<reference evidence="9 10" key="1">
    <citation type="submission" date="2020-04" db="EMBL/GenBank/DDBJ databases">
        <title>Marinomonas sp. M1K-6 isolated from the deep seawater of the Mariana Trench.</title>
        <authorList>
            <person name="Li Y."/>
        </authorList>
    </citation>
    <scope>NUCLEOTIDE SEQUENCE [LARGE SCALE GENOMIC DNA]</scope>
    <source>
        <strain evidence="9 10">M1K-6</strain>
    </source>
</reference>
<keyword evidence="3 4" id="KW-0597">Phosphoprotein</keyword>
<dbReference type="InterPro" id="IPR003661">
    <property type="entry name" value="HisK_dim/P_dom"/>
</dbReference>
<dbReference type="InterPro" id="IPR013656">
    <property type="entry name" value="PAS_4"/>
</dbReference>
<dbReference type="Pfam" id="PF08447">
    <property type="entry name" value="PAS_3"/>
    <property type="match status" value="1"/>
</dbReference>
<proteinExistence type="predicted"/>
<evidence type="ECO:0000256" key="2">
    <source>
        <dbReference type="ARBA" id="ARBA00012438"/>
    </source>
</evidence>
<dbReference type="Gene3D" id="3.30.450.20">
    <property type="entry name" value="PAS domain"/>
    <property type="match status" value="3"/>
</dbReference>
<dbReference type="PROSITE" id="PS50110">
    <property type="entry name" value="RESPONSE_REGULATORY"/>
    <property type="match status" value="1"/>
</dbReference>
<dbReference type="InterPro" id="IPR036890">
    <property type="entry name" value="HATPase_C_sf"/>
</dbReference>
<evidence type="ECO:0000259" key="6">
    <source>
        <dbReference type="PROSITE" id="PS50109"/>
    </source>
</evidence>
<dbReference type="Pfam" id="PF02518">
    <property type="entry name" value="HATPase_c"/>
    <property type="match status" value="1"/>
</dbReference>
<dbReference type="InterPro" id="IPR013655">
    <property type="entry name" value="PAS_fold_3"/>
</dbReference>
<dbReference type="CDD" id="cd00082">
    <property type="entry name" value="HisKA"/>
    <property type="match status" value="1"/>
</dbReference>
<evidence type="ECO:0000256" key="5">
    <source>
        <dbReference type="SAM" id="MobiDB-lite"/>
    </source>
</evidence>
<dbReference type="SUPFAM" id="SSF55785">
    <property type="entry name" value="PYP-like sensor domain (PAS domain)"/>
    <property type="match status" value="2"/>
</dbReference>
<dbReference type="EC" id="2.7.13.3" evidence="2"/>
<dbReference type="InterPro" id="IPR005467">
    <property type="entry name" value="His_kinase_dom"/>
</dbReference>
<feature type="domain" description="Histidine kinase" evidence="6">
    <location>
        <begin position="456"/>
        <end position="679"/>
    </location>
</feature>
<feature type="modified residue" description="4-aspartylphosphate" evidence="4">
    <location>
        <position position="753"/>
    </location>
</feature>
<dbReference type="PANTHER" id="PTHR43065:SF49">
    <property type="entry name" value="HISTIDINE KINASE"/>
    <property type="match status" value="1"/>
</dbReference>
<dbReference type="SUPFAM" id="SSF55874">
    <property type="entry name" value="ATPase domain of HSP90 chaperone/DNA topoisomerase II/histidine kinase"/>
    <property type="match status" value="1"/>
</dbReference>
<evidence type="ECO:0000259" key="8">
    <source>
        <dbReference type="PROSITE" id="PS50112"/>
    </source>
</evidence>
<protein>
    <recommendedName>
        <fullName evidence="2">histidine kinase</fullName>
        <ecNumber evidence="2">2.7.13.3</ecNumber>
    </recommendedName>
</protein>
<dbReference type="InterPro" id="IPR003594">
    <property type="entry name" value="HATPase_dom"/>
</dbReference>
<dbReference type="Gene3D" id="3.30.565.10">
    <property type="entry name" value="Histidine kinase-like ATPase, C-terminal domain"/>
    <property type="match status" value="1"/>
</dbReference>
<dbReference type="Pfam" id="PF08448">
    <property type="entry name" value="PAS_4"/>
    <property type="match status" value="1"/>
</dbReference>
<sequence>MMKKMHEKAGNSPSSVPVKTASQTDQHSAFIAGGGEMGQLIRDYDWSLTPVGVFECWPQSLRTTIRLMLNTNHPIFVFWGESLICFYNDAYRATMGPELHPKALGAKGRDVWGEIWHIIEPEVALVMAGQGAIWNEQKLMPITRHGKVENSWWTYSSSPIDDEFAPNGVGGILVICTDVTAQKKATDALKLEQERLMGLFKQAPGFIAVLYGPEHVFNIANDAYTQLVGGRNILGLSLRAALPELEGQGFYELLDQVYASGEPFIGEDVPIVLDIEPDLRETRYLSFIYQPIRDESGQVIGIFVEGHDNTHSKLIEIQLRETLEKNSAIIENSKDLICVFDHSGHFVSINNKSANILGYEPAEMQTRHYAEFLVKEDVEDSVQIFSGVLGGTPIADFENRYLHKDGHVVHILWSAVWVEEQKKLFAIGKDITDWLRAEELARQAQKSDIIGQLTGGMAHDFNNLLTIILGNAELLTEQLPQHSEQRMLANMIFKASERGADLTQRLLAFARRQSLTPSVVDIEKMLTELNTLLTRTLGENIEIDSSCEGSNLLAVVDVSQLENVILNLCLNARDALPNGGRIAVSAAHAYLDENYANNNVDVTAGHYIMICVSDSGIGIAPEHLSRVFEPFFTTKGVGHGTGLGLSMVIGFVKQSKGHVSIYSEVGHGTVVKLFLPRAADDEQKRDAASQDSAMALPVGGNETILLVEDNDLVREFAKTQLGLLGYRVISAENAHAALEIFQENTKIDLLFTDIIMPGGKNGRELADEVRSICPAMKVLYTSGYSSNAFAHDTQFGTHNLLLTKPYTRLELARNIRRALESAVGSRKG</sequence>
<dbReference type="EMBL" id="JABAEK010000002">
    <property type="protein sequence ID" value="NLQ16634.1"/>
    <property type="molecule type" value="Genomic_DNA"/>
</dbReference>
<feature type="region of interest" description="Disordered" evidence="5">
    <location>
        <begin position="1"/>
        <end position="22"/>
    </location>
</feature>
<dbReference type="AlphaFoldDB" id="A0A847R6S7"/>
<dbReference type="Proteomes" id="UP000586067">
    <property type="component" value="Unassembled WGS sequence"/>
</dbReference>
<evidence type="ECO:0000256" key="4">
    <source>
        <dbReference type="PROSITE-ProRule" id="PRU00169"/>
    </source>
</evidence>
<dbReference type="InterPro" id="IPR036097">
    <property type="entry name" value="HisK_dim/P_sf"/>
</dbReference>
<accession>A0A847R6S7</accession>
<feature type="compositionally biased region" description="Polar residues" evidence="5">
    <location>
        <begin position="11"/>
        <end position="22"/>
    </location>
</feature>
<dbReference type="Pfam" id="PF00512">
    <property type="entry name" value="HisKA"/>
    <property type="match status" value="1"/>
</dbReference>
<dbReference type="PANTHER" id="PTHR43065">
    <property type="entry name" value="SENSOR HISTIDINE KINASE"/>
    <property type="match status" value="1"/>
</dbReference>
<evidence type="ECO:0000313" key="10">
    <source>
        <dbReference type="Proteomes" id="UP000586067"/>
    </source>
</evidence>
<evidence type="ECO:0000313" key="9">
    <source>
        <dbReference type="EMBL" id="NLQ16634.1"/>
    </source>
</evidence>
<dbReference type="InterPro" id="IPR000014">
    <property type="entry name" value="PAS"/>
</dbReference>
<dbReference type="InterPro" id="IPR035965">
    <property type="entry name" value="PAS-like_dom_sf"/>
</dbReference>
<comment type="catalytic activity">
    <reaction evidence="1">
        <text>ATP + protein L-histidine = ADP + protein N-phospho-L-histidine.</text>
        <dbReference type="EC" id="2.7.13.3"/>
    </reaction>
</comment>
<dbReference type="SUPFAM" id="SSF47384">
    <property type="entry name" value="Homodimeric domain of signal transducing histidine kinase"/>
    <property type="match status" value="1"/>
</dbReference>
<dbReference type="PROSITE" id="PS50112">
    <property type="entry name" value="PAS"/>
    <property type="match status" value="1"/>
</dbReference>
<feature type="domain" description="Response regulatory" evidence="7">
    <location>
        <begin position="703"/>
        <end position="819"/>
    </location>
</feature>
<evidence type="ECO:0000259" key="7">
    <source>
        <dbReference type="PROSITE" id="PS50110"/>
    </source>
</evidence>
<dbReference type="PRINTS" id="PR00344">
    <property type="entry name" value="BCTRLSENSOR"/>
</dbReference>
<dbReference type="PROSITE" id="PS50109">
    <property type="entry name" value="HIS_KIN"/>
    <property type="match status" value="1"/>
</dbReference>
<dbReference type="RefSeq" id="WP_168822738.1">
    <property type="nucleotide sequence ID" value="NZ_CP073013.1"/>
</dbReference>
<evidence type="ECO:0000256" key="3">
    <source>
        <dbReference type="ARBA" id="ARBA00022553"/>
    </source>
</evidence>
<dbReference type="SMART" id="SM00091">
    <property type="entry name" value="PAS"/>
    <property type="match status" value="2"/>
</dbReference>
<evidence type="ECO:0000256" key="1">
    <source>
        <dbReference type="ARBA" id="ARBA00000085"/>
    </source>
</evidence>
<name>A0A847R6S7_9GAMM</name>
<comment type="caution">
    <text evidence="9">The sequence shown here is derived from an EMBL/GenBank/DDBJ whole genome shotgun (WGS) entry which is preliminary data.</text>
</comment>
<dbReference type="InterPro" id="IPR004358">
    <property type="entry name" value="Sig_transdc_His_kin-like_C"/>
</dbReference>
<dbReference type="GO" id="GO:0000155">
    <property type="term" value="F:phosphorelay sensor kinase activity"/>
    <property type="evidence" value="ECO:0007669"/>
    <property type="project" value="InterPro"/>
</dbReference>
<organism evidence="9 10">
    <name type="scientific">Marinomonas profundi</name>
    <dbReference type="NCBI Taxonomy" id="2726122"/>
    <lineage>
        <taxon>Bacteria</taxon>
        <taxon>Pseudomonadati</taxon>
        <taxon>Pseudomonadota</taxon>
        <taxon>Gammaproteobacteria</taxon>
        <taxon>Oceanospirillales</taxon>
        <taxon>Oceanospirillaceae</taxon>
        <taxon>Marinomonas</taxon>
    </lineage>
</organism>
<dbReference type="SUPFAM" id="SSF52172">
    <property type="entry name" value="CheY-like"/>
    <property type="match status" value="1"/>
</dbReference>
<dbReference type="Gene3D" id="1.10.287.130">
    <property type="match status" value="1"/>
</dbReference>
<dbReference type="CDD" id="cd00130">
    <property type="entry name" value="PAS"/>
    <property type="match status" value="1"/>
</dbReference>
<dbReference type="NCBIfam" id="TIGR00229">
    <property type="entry name" value="sensory_box"/>
    <property type="match status" value="1"/>
</dbReference>
<keyword evidence="10" id="KW-1185">Reference proteome</keyword>
<dbReference type="Gene3D" id="3.40.50.2300">
    <property type="match status" value="1"/>
</dbReference>
<dbReference type="SMART" id="SM00387">
    <property type="entry name" value="HATPase_c"/>
    <property type="match status" value="1"/>
</dbReference>